<name>A0A6A5ULL1_9PLEO</name>
<evidence type="ECO:0000313" key="2">
    <source>
        <dbReference type="EMBL" id="KAF1964682.1"/>
    </source>
</evidence>
<feature type="compositionally biased region" description="Polar residues" evidence="1">
    <location>
        <begin position="118"/>
        <end position="127"/>
    </location>
</feature>
<dbReference type="AlphaFoldDB" id="A0A6A5ULL1"/>
<keyword evidence="3" id="KW-1185">Reference proteome</keyword>
<sequence length="780" mass="86516">MFPSHSHIRIVPREEPGSDYYEDSTPVYRSNSLQFSPFPLSDQESRRGSAVSETSTPNTTFAQMARRFNKPDMEGVEKLTSGPVPLSGYITLASRHRKNNKNWRALQPSDLGAGESPSDLQTDSSSPIDPLEPRHSNTFGLHPSDPVAQPSPHIGQLRNTPATLPRIQTNLVQREDAIPVTMANGQHSTSSDHGSDDISPTNTHPQIVDDYRRLFGQLPDIIRLHEQTGDFDGQVVFIGHPNRNVSAHQWMSISFQWVHIGTWCQTRKRIEGMAASIRMPNPGVPFNSIEYFKMAAEHQETMIKENGRPQTGPEPYEPRPRTMEKNADDVGQIPIPHFREPTPAARTVTKEKLEDPFVTGANHAQPAPMVAFNFRGIGDVGSMDFNYEFPSKSSATSKHHQQIYIQRERERLEALRKQSTPQREPHPDLPEVEFGEEAATGLTPPANLWDVGRYDSTLSTEGIHNRLQAGSRLADLGHTASRPSIPAEHRVAVPDFPINHANFRNSIPTGPTVANPYRGVSTLNAAAAPYRMPNKGEPSEASSSSDTVPNLPTSTVEPSLRYSDPDGMRKEQVHPIVNGFNKQAPTKQNWDGPFFADSIPTTTDPTASLSIQITNEQKLVDWYRDGQSISRQQDYAKRLVLEASVKDKAQSYGVIGEGSARKQNLKMYENTHLFARLYENLSEYAEESRAGGSNSYWTRAWKAPPLHLRDLGPDGNNSFYGGLSNASPLRARAASRPYQPYRGDSTPWGFSAQGSSPFPSHYGSSSTNGDALVGSMRRGF</sequence>
<accession>A0A6A5ULL1</accession>
<feature type="region of interest" description="Disordered" evidence="1">
    <location>
        <begin position="184"/>
        <end position="203"/>
    </location>
</feature>
<dbReference type="Proteomes" id="UP000800036">
    <property type="component" value="Unassembled WGS sequence"/>
</dbReference>
<gene>
    <name evidence="2" type="ORF">BU23DRAFT_53400</name>
</gene>
<feature type="region of interest" description="Disordered" evidence="1">
    <location>
        <begin position="100"/>
        <end position="151"/>
    </location>
</feature>
<feature type="compositionally biased region" description="Basic residues" evidence="1">
    <location>
        <begin position="1"/>
        <end position="10"/>
    </location>
</feature>
<dbReference type="EMBL" id="ML976779">
    <property type="protein sequence ID" value="KAF1964682.1"/>
    <property type="molecule type" value="Genomic_DNA"/>
</dbReference>
<organism evidence="2 3">
    <name type="scientific">Bimuria novae-zelandiae CBS 107.79</name>
    <dbReference type="NCBI Taxonomy" id="1447943"/>
    <lineage>
        <taxon>Eukaryota</taxon>
        <taxon>Fungi</taxon>
        <taxon>Dikarya</taxon>
        <taxon>Ascomycota</taxon>
        <taxon>Pezizomycotina</taxon>
        <taxon>Dothideomycetes</taxon>
        <taxon>Pleosporomycetidae</taxon>
        <taxon>Pleosporales</taxon>
        <taxon>Massarineae</taxon>
        <taxon>Didymosphaeriaceae</taxon>
        <taxon>Bimuria</taxon>
    </lineage>
</organism>
<evidence type="ECO:0000256" key="1">
    <source>
        <dbReference type="SAM" id="MobiDB-lite"/>
    </source>
</evidence>
<dbReference type="OrthoDB" id="10251048at2759"/>
<proteinExistence type="predicted"/>
<evidence type="ECO:0000313" key="3">
    <source>
        <dbReference type="Proteomes" id="UP000800036"/>
    </source>
</evidence>
<reference evidence="2" key="1">
    <citation type="journal article" date="2020" name="Stud. Mycol.">
        <title>101 Dothideomycetes genomes: a test case for predicting lifestyles and emergence of pathogens.</title>
        <authorList>
            <person name="Haridas S."/>
            <person name="Albert R."/>
            <person name="Binder M."/>
            <person name="Bloem J."/>
            <person name="Labutti K."/>
            <person name="Salamov A."/>
            <person name="Andreopoulos B."/>
            <person name="Baker S."/>
            <person name="Barry K."/>
            <person name="Bills G."/>
            <person name="Bluhm B."/>
            <person name="Cannon C."/>
            <person name="Castanera R."/>
            <person name="Culley D."/>
            <person name="Daum C."/>
            <person name="Ezra D."/>
            <person name="Gonzalez J."/>
            <person name="Henrissat B."/>
            <person name="Kuo A."/>
            <person name="Liang C."/>
            <person name="Lipzen A."/>
            <person name="Lutzoni F."/>
            <person name="Magnuson J."/>
            <person name="Mondo S."/>
            <person name="Nolan M."/>
            <person name="Ohm R."/>
            <person name="Pangilinan J."/>
            <person name="Park H.-J."/>
            <person name="Ramirez L."/>
            <person name="Alfaro M."/>
            <person name="Sun H."/>
            <person name="Tritt A."/>
            <person name="Yoshinaga Y."/>
            <person name="Zwiers L.-H."/>
            <person name="Turgeon B."/>
            <person name="Goodwin S."/>
            <person name="Spatafora J."/>
            <person name="Crous P."/>
            <person name="Grigoriev I."/>
        </authorList>
    </citation>
    <scope>NUCLEOTIDE SEQUENCE</scope>
    <source>
        <strain evidence="2">CBS 107.79</strain>
    </source>
</reference>
<feature type="region of interest" description="Disordered" evidence="1">
    <location>
        <begin position="759"/>
        <end position="780"/>
    </location>
</feature>
<feature type="region of interest" description="Disordered" evidence="1">
    <location>
        <begin position="1"/>
        <end position="59"/>
    </location>
</feature>
<feature type="region of interest" description="Disordered" evidence="1">
    <location>
        <begin position="530"/>
        <end position="564"/>
    </location>
</feature>
<feature type="compositionally biased region" description="Polar residues" evidence="1">
    <location>
        <begin position="540"/>
        <end position="557"/>
    </location>
</feature>
<protein>
    <submittedName>
        <fullName evidence="2">Uncharacterized protein</fullName>
    </submittedName>
</protein>